<dbReference type="InterPro" id="IPR004089">
    <property type="entry name" value="MCPsignal_dom"/>
</dbReference>
<evidence type="ECO:0000259" key="9">
    <source>
        <dbReference type="PROSITE" id="PS50192"/>
    </source>
</evidence>
<dbReference type="SMART" id="SM00283">
    <property type="entry name" value="MA"/>
    <property type="match status" value="1"/>
</dbReference>
<feature type="transmembrane region" description="Helical" evidence="7">
    <location>
        <begin position="307"/>
        <end position="332"/>
    </location>
</feature>
<dbReference type="PANTHER" id="PTHR32089">
    <property type="entry name" value="METHYL-ACCEPTING CHEMOTAXIS PROTEIN MCPB"/>
    <property type="match status" value="1"/>
</dbReference>
<dbReference type="InterPro" id="IPR013587">
    <property type="entry name" value="Nitrate/nitrite_sensing"/>
</dbReference>
<evidence type="ECO:0000256" key="6">
    <source>
        <dbReference type="SAM" id="Coils"/>
    </source>
</evidence>
<dbReference type="RefSeq" id="WP_188694891.1">
    <property type="nucleotide sequence ID" value="NZ_BMLS01000003.1"/>
</dbReference>
<keyword evidence="7" id="KW-1133">Transmembrane helix</keyword>
<dbReference type="GO" id="GO:0006935">
    <property type="term" value="P:chemotaxis"/>
    <property type="evidence" value="ECO:0007669"/>
    <property type="project" value="UniProtKB-ARBA"/>
</dbReference>
<evidence type="ECO:0000256" key="5">
    <source>
        <dbReference type="PROSITE-ProRule" id="PRU00284"/>
    </source>
</evidence>
<dbReference type="InterPro" id="IPR010910">
    <property type="entry name" value="Nitrate/nitrite_sensing_bac"/>
</dbReference>
<dbReference type="PANTHER" id="PTHR32089:SF120">
    <property type="entry name" value="METHYL-ACCEPTING CHEMOTAXIS PROTEIN TLPQ"/>
    <property type="match status" value="1"/>
</dbReference>
<keyword evidence="2" id="KW-1003">Cell membrane</keyword>
<keyword evidence="7" id="KW-0812">Transmembrane</keyword>
<feature type="domain" description="T-SNARE coiled-coil homology" evidence="9">
    <location>
        <begin position="579"/>
        <end position="641"/>
    </location>
</feature>
<evidence type="ECO:0000259" key="10">
    <source>
        <dbReference type="PROSITE" id="PS50885"/>
    </source>
</evidence>
<gene>
    <name evidence="12" type="primary">mcp40H-8</name>
    <name evidence="12" type="ORF">GCM10010982_22690</name>
</gene>
<dbReference type="GO" id="GO:0005886">
    <property type="term" value="C:plasma membrane"/>
    <property type="evidence" value="ECO:0007669"/>
    <property type="project" value="UniProtKB-SubCell"/>
</dbReference>
<keyword evidence="2" id="KW-0997">Cell inner membrane</keyword>
<dbReference type="PROSITE" id="PS50111">
    <property type="entry name" value="CHEMOTAXIS_TRANSDUC_2"/>
    <property type="match status" value="1"/>
</dbReference>
<dbReference type="FunFam" id="1.10.287.950:FF:000001">
    <property type="entry name" value="Methyl-accepting chemotaxis sensory transducer"/>
    <property type="match status" value="1"/>
</dbReference>
<protein>
    <submittedName>
        <fullName evidence="12">Methyl-accepting chemotaxis sensory transducer</fullName>
    </submittedName>
</protein>
<evidence type="ECO:0000256" key="1">
    <source>
        <dbReference type="ARBA" id="ARBA00004429"/>
    </source>
</evidence>
<accession>A0A917Z139</accession>
<reference evidence="12" key="1">
    <citation type="journal article" date="2014" name="Int. J. Syst. Evol. Microbiol.">
        <title>Complete genome sequence of Corynebacterium casei LMG S-19264T (=DSM 44701T), isolated from a smear-ripened cheese.</title>
        <authorList>
            <consortium name="US DOE Joint Genome Institute (JGI-PGF)"/>
            <person name="Walter F."/>
            <person name="Albersmeier A."/>
            <person name="Kalinowski J."/>
            <person name="Ruckert C."/>
        </authorList>
    </citation>
    <scope>NUCLEOTIDE SEQUENCE</scope>
    <source>
        <strain evidence="12">CGMCC 1.7086</strain>
    </source>
</reference>
<keyword evidence="6" id="KW-0175">Coiled coil</keyword>
<evidence type="ECO:0000259" key="8">
    <source>
        <dbReference type="PROSITE" id="PS50111"/>
    </source>
</evidence>
<dbReference type="AlphaFoldDB" id="A0A917Z139"/>
<evidence type="ECO:0000256" key="4">
    <source>
        <dbReference type="ARBA" id="ARBA00029447"/>
    </source>
</evidence>
<feature type="domain" description="Methyl-accepting transducer" evidence="8">
    <location>
        <begin position="392"/>
        <end position="628"/>
    </location>
</feature>
<name>A0A917Z139_9ALTE</name>
<dbReference type="InterPro" id="IPR003660">
    <property type="entry name" value="HAMP_dom"/>
</dbReference>
<keyword evidence="3 5" id="KW-0807">Transducer</keyword>
<dbReference type="Gene3D" id="1.10.287.950">
    <property type="entry name" value="Methyl-accepting chemotaxis protein"/>
    <property type="match status" value="1"/>
</dbReference>
<organism evidence="12 13">
    <name type="scientific">Bowmanella pacifica</name>
    <dbReference type="NCBI Taxonomy" id="502051"/>
    <lineage>
        <taxon>Bacteria</taxon>
        <taxon>Pseudomonadati</taxon>
        <taxon>Pseudomonadota</taxon>
        <taxon>Gammaproteobacteria</taxon>
        <taxon>Alteromonadales</taxon>
        <taxon>Alteromonadaceae</taxon>
        <taxon>Bowmanella</taxon>
    </lineage>
</organism>
<feature type="domain" description="NIT" evidence="11">
    <location>
        <begin position="53"/>
        <end position="303"/>
    </location>
</feature>
<evidence type="ECO:0000256" key="2">
    <source>
        <dbReference type="ARBA" id="ARBA00022519"/>
    </source>
</evidence>
<dbReference type="PROSITE" id="PS50906">
    <property type="entry name" value="NIT"/>
    <property type="match status" value="1"/>
</dbReference>
<dbReference type="PROSITE" id="PS50885">
    <property type="entry name" value="HAMP"/>
    <property type="match status" value="1"/>
</dbReference>
<evidence type="ECO:0000256" key="7">
    <source>
        <dbReference type="SAM" id="Phobius"/>
    </source>
</evidence>
<feature type="domain" description="HAMP" evidence="10">
    <location>
        <begin position="334"/>
        <end position="387"/>
    </location>
</feature>
<dbReference type="Pfam" id="PF08376">
    <property type="entry name" value="NIT"/>
    <property type="match status" value="1"/>
</dbReference>
<evidence type="ECO:0000259" key="11">
    <source>
        <dbReference type="PROSITE" id="PS50906"/>
    </source>
</evidence>
<evidence type="ECO:0000313" key="13">
    <source>
        <dbReference type="Proteomes" id="UP000606935"/>
    </source>
</evidence>
<dbReference type="Pfam" id="PF00015">
    <property type="entry name" value="MCPsignal"/>
    <property type="match status" value="1"/>
</dbReference>
<dbReference type="SUPFAM" id="SSF58104">
    <property type="entry name" value="Methyl-accepting chemotaxis protein (MCP) signaling domain"/>
    <property type="match status" value="1"/>
</dbReference>
<reference evidence="12" key="2">
    <citation type="submission" date="2020-09" db="EMBL/GenBank/DDBJ databases">
        <authorList>
            <person name="Sun Q."/>
            <person name="Zhou Y."/>
        </authorList>
    </citation>
    <scope>NUCLEOTIDE SEQUENCE</scope>
    <source>
        <strain evidence="12">CGMCC 1.7086</strain>
    </source>
</reference>
<proteinExistence type="inferred from homology"/>
<keyword evidence="13" id="KW-1185">Reference proteome</keyword>
<comment type="subcellular location">
    <subcellularLocation>
        <location evidence="1">Cell inner membrane</location>
        <topology evidence="1">Multi-pass membrane protein</topology>
    </subcellularLocation>
</comment>
<dbReference type="Proteomes" id="UP000606935">
    <property type="component" value="Unassembled WGS sequence"/>
</dbReference>
<sequence length="687" mass="75853">MQFIANLSIRNKLLLLSLPTLLLALTFLLLDVKQNWSIHHSTNKLVNDLEFVALSSNLVHELQKERGTSAGYIGAKGQLFAQELQAQYQATDKQKQRWQQDLNTFEQQASTESIGRVSKLSEQLGAPLQQTRNQVRTLEVSAAQAVSFYTQINEQVLALTALLAHDQQDVRLTRLIMAYYNLLYAKEKAGLERAVLSNTFAANGFQGDNFQRFLALVTQQQSYLDSFQRFADPHQRLLFEQFSKDTSVKQVETYRQLALDKWQQGEFAVNASDWFATATERIEKLKTLEDVFSQDIQLLAQEKQQSAYQWLVFVSILTLAVIVILVGLSALLSNLINKQLKAIATITGAVANQHDLSVRTDIICNDDLGQVARQINSILDVFADSMRQITQTSDELNHAVEQGHSNIGQCSANLSNTRSESEQVATAAEQMSAAISQVAASTTSTADLANSVSEKTRQSESLVQRNNTEVQSLAQEINGMGQIMDELNNSSDNITNVIEVIQAIAEQTNLLALNAAIEAARAGDQGRGFAVVADEVRQLAQKTQDSTNQIQRIIQDFQGRIRHAFESIKQSCERTESVTRIASEVHSSLSDMEKGISEMNGLIQQIAAAAEQQVMTVNEINQAIHRIHGETSQNANSVAALEEVSEQQSKLSLGLKNIAASYRLESKESSPKLAGNLVLAEAVNTGG</sequence>
<comment type="similarity">
    <text evidence="4">Belongs to the methyl-accepting chemotaxis (MCP) protein family.</text>
</comment>
<keyword evidence="7" id="KW-0472">Membrane</keyword>
<evidence type="ECO:0000313" key="12">
    <source>
        <dbReference type="EMBL" id="GGO70066.1"/>
    </source>
</evidence>
<dbReference type="PROSITE" id="PS50192">
    <property type="entry name" value="T_SNARE"/>
    <property type="match status" value="1"/>
</dbReference>
<comment type="caution">
    <text evidence="12">The sequence shown here is derived from an EMBL/GenBank/DDBJ whole genome shotgun (WGS) entry which is preliminary data.</text>
</comment>
<evidence type="ECO:0000256" key="3">
    <source>
        <dbReference type="ARBA" id="ARBA00023224"/>
    </source>
</evidence>
<dbReference type="InterPro" id="IPR000727">
    <property type="entry name" value="T_SNARE_dom"/>
</dbReference>
<dbReference type="GO" id="GO:0007165">
    <property type="term" value="P:signal transduction"/>
    <property type="evidence" value="ECO:0007669"/>
    <property type="project" value="UniProtKB-KW"/>
</dbReference>
<feature type="coiled-coil region" evidence="6">
    <location>
        <begin position="81"/>
        <end position="108"/>
    </location>
</feature>
<dbReference type="EMBL" id="BMLS01000003">
    <property type="protein sequence ID" value="GGO70066.1"/>
    <property type="molecule type" value="Genomic_DNA"/>
</dbReference>